<evidence type="ECO:0000256" key="3">
    <source>
        <dbReference type="ARBA" id="ARBA00022692"/>
    </source>
</evidence>
<evidence type="ECO:0000256" key="5">
    <source>
        <dbReference type="ARBA" id="ARBA00022989"/>
    </source>
</evidence>
<feature type="transmembrane region" description="Helical" evidence="10">
    <location>
        <begin position="64"/>
        <end position="85"/>
    </location>
</feature>
<dbReference type="InterPro" id="IPR044698">
    <property type="entry name" value="VKOR/LTO1"/>
</dbReference>
<reference evidence="12" key="1">
    <citation type="journal article" date="2020" name="mSystems">
        <title>Genome- and Community-Level Interaction Insights into Carbon Utilization and Element Cycling Functions of Hydrothermarchaeota in Hydrothermal Sediment.</title>
        <authorList>
            <person name="Zhou Z."/>
            <person name="Liu Y."/>
            <person name="Xu W."/>
            <person name="Pan J."/>
            <person name="Luo Z.H."/>
            <person name="Li M."/>
        </authorList>
    </citation>
    <scope>NUCLEOTIDE SEQUENCE [LARGE SCALE GENOMIC DNA]</scope>
    <source>
        <strain evidence="12">SpSt-361</strain>
    </source>
</reference>
<evidence type="ECO:0000256" key="10">
    <source>
        <dbReference type="SAM" id="Phobius"/>
    </source>
</evidence>
<keyword evidence="4" id="KW-0874">Quinone</keyword>
<dbReference type="GO" id="GO:0048038">
    <property type="term" value="F:quinone binding"/>
    <property type="evidence" value="ECO:0007669"/>
    <property type="project" value="UniProtKB-KW"/>
</dbReference>
<dbReference type="AlphaFoldDB" id="A0A832DRM5"/>
<feature type="domain" description="Vitamin K epoxide reductase" evidence="11">
    <location>
        <begin position="12"/>
        <end position="144"/>
    </location>
</feature>
<evidence type="ECO:0000256" key="8">
    <source>
        <dbReference type="ARBA" id="ARBA00023157"/>
    </source>
</evidence>
<evidence type="ECO:0000256" key="1">
    <source>
        <dbReference type="ARBA" id="ARBA00004141"/>
    </source>
</evidence>
<comment type="subcellular location">
    <subcellularLocation>
        <location evidence="1">Membrane</location>
        <topology evidence="1">Multi-pass membrane protein</topology>
    </subcellularLocation>
</comment>
<dbReference type="SMART" id="SM00756">
    <property type="entry name" value="VKc"/>
    <property type="match status" value="1"/>
</dbReference>
<accession>A0A832DRM5</accession>
<evidence type="ECO:0000313" key="12">
    <source>
        <dbReference type="EMBL" id="HEX61599.1"/>
    </source>
</evidence>
<keyword evidence="5 10" id="KW-1133">Transmembrane helix</keyword>
<protein>
    <submittedName>
        <fullName evidence="12">Vitamin K epoxide reductase family protein</fullName>
    </submittedName>
</protein>
<evidence type="ECO:0000256" key="9">
    <source>
        <dbReference type="ARBA" id="ARBA00023284"/>
    </source>
</evidence>
<gene>
    <name evidence="12" type="ORF">ENR01_00365</name>
</gene>
<feature type="transmembrane region" description="Helical" evidence="10">
    <location>
        <begin position="92"/>
        <end position="111"/>
    </location>
</feature>
<keyword evidence="8" id="KW-1015">Disulfide bond</keyword>
<dbReference type="Pfam" id="PF07884">
    <property type="entry name" value="VKOR"/>
    <property type="match status" value="1"/>
</dbReference>
<dbReference type="GO" id="GO:0016491">
    <property type="term" value="F:oxidoreductase activity"/>
    <property type="evidence" value="ECO:0007669"/>
    <property type="project" value="UniProtKB-KW"/>
</dbReference>
<dbReference type="Gene3D" id="1.20.1440.130">
    <property type="entry name" value="VKOR domain"/>
    <property type="match status" value="1"/>
</dbReference>
<keyword evidence="3 10" id="KW-0812">Transmembrane</keyword>
<dbReference type="EMBL" id="DSPJ01000008">
    <property type="protein sequence ID" value="HEX61599.1"/>
    <property type="molecule type" value="Genomic_DNA"/>
</dbReference>
<evidence type="ECO:0000259" key="11">
    <source>
        <dbReference type="SMART" id="SM00756"/>
    </source>
</evidence>
<comment type="similarity">
    <text evidence="2">Belongs to the VKOR family.</text>
</comment>
<evidence type="ECO:0000256" key="2">
    <source>
        <dbReference type="ARBA" id="ARBA00006214"/>
    </source>
</evidence>
<keyword evidence="7 10" id="KW-0472">Membrane</keyword>
<dbReference type="PANTHER" id="PTHR34573">
    <property type="entry name" value="VKC DOMAIN-CONTAINING PROTEIN"/>
    <property type="match status" value="1"/>
</dbReference>
<keyword evidence="9" id="KW-0676">Redox-active center</keyword>
<dbReference type="PANTHER" id="PTHR34573:SF1">
    <property type="entry name" value="VITAMIN K EPOXIDE REDUCTASE DOMAIN-CONTAINING PROTEIN"/>
    <property type="match status" value="1"/>
</dbReference>
<dbReference type="InterPro" id="IPR038354">
    <property type="entry name" value="VKOR_sf"/>
</dbReference>
<dbReference type="GO" id="GO:0016020">
    <property type="term" value="C:membrane"/>
    <property type="evidence" value="ECO:0007669"/>
    <property type="project" value="UniProtKB-SubCell"/>
</dbReference>
<evidence type="ECO:0000256" key="6">
    <source>
        <dbReference type="ARBA" id="ARBA00023002"/>
    </source>
</evidence>
<feature type="transmembrane region" description="Helical" evidence="10">
    <location>
        <begin position="117"/>
        <end position="141"/>
    </location>
</feature>
<proteinExistence type="inferred from homology"/>
<dbReference type="CDD" id="cd12916">
    <property type="entry name" value="VKOR_1"/>
    <property type="match status" value="1"/>
</dbReference>
<name>A0A832DRM5_UNCKA</name>
<dbReference type="InterPro" id="IPR012932">
    <property type="entry name" value="VKOR"/>
</dbReference>
<keyword evidence="6" id="KW-0560">Oxidoreductase</keyword>
<organism evidence="12">
    <name type="scientific">candidate division WWE3 bacterium</name>
    <dbReference type="NCBI Taxonomy" id="2053526"/>
    <lineage>
        <taxon>Bacteria</taxon>
        <taxon>Katanobacteria</taxon>
    </lineage>
</organism>
<feature type="transmembrane region" description="Helical" evidence="10">
    <location>
        <begin position="12"/>
        <end position="33"/>
    </location>
</feature>
<sequence>MTNANSKYEFKLGKADFLIVAASILGMAIMVYLTYVKFSSSPYFCDISAKISCSVVNQSAYAELLGIPVSVLGFIYFALVGGIIFNRGFGGVASQLIFFITLASLLFSLYLSYVEVFLLKTICLLCETSKVLILAIGIVSFSGMRHRRTARS</sequence>
<comment type="caution">
    <text evidence="12">The sequence shown here is derived from an EMBL/GenBank/DDBJ whole genome shotgun (WGS) entry which is preliminary data.</text>
</comment>
<evidence type="ECO:0000256" key="4">
    <source>
        <dbReference type="ARBA" id="ARBA00022719"/>
    </source>
</evidence>
<evidence type="ECO:0000256" key="7">
    <source>
        <dbReference type="ARBA" id="ARBA00023136"/>
    </source>
</evidence>